<sequence length="125" mass="13650">MSNRSVSDHANGEPKAEEKRYTGEAFGSGKLRLWLQYAGIVLVATAYIAGVIGWTYVSLNVENDASAAPLSRDIWVSNLDGSQSSFSAQLRPIEADRDDGFEVRRVLAPGLQNTSTHSPKRIEVL</sequence>
<organism evidence="3 4">
    <name type="scientific">Longibacter salinarum</name>
    <dbReference type="NCBI Taxonomy" id="1850348"/>
    <lineage>
        <taxon>Bacteria</taxon>
        <taxon>Pseudomonadati</taxon>
        <taxon>Rhodothermota</taxon>
        <taxon>Rhodothermia</taxon>
        <taxon>Rhodothermales</taxon>
        <taxon>Salisaetaceae</taxon>
        <taxon>Longibacter</taxon>
    </lineage>
</organism>
<feature type="region of interest" description="Disordered" evidence="1">
    <location>
        <begin position="1"/>
        <end position="21"/>
    </location>
</feature>
<dbReference type="RefSeq" id="WP_098074189.1">
    <property type="nucleotide sequence ID" value="NZ_PDEQ01000001.1"/>
</dbReference>
<dbReference type="AlphaFoldDB" id="A0A2A8D327"/>
<evidence type="ECO:0000256" key="1">
    <source>
        <dbReference type="SAM" id="MobiDB-lite"/>
    </source>
</evidence>
<keyword evidence="4" id="KW-1185">Reference proteome</keyword>
<keyword evidence="2" id="KW-0472">Membrane</keyword>
<comment type="caution">
    <text evidence="3">The sequence shown here is derived from an EMBL/GenBank/DDBJ whole genome shotgun (WGS) entry which is preliminary data.</text>
</comment>
<gene>
    <name evidence="3" type="ORF">CRI94_03145</name>
</gene>
<evidence type="ECO:0000313" key="4">
    <source>
        <dbReference type="Proteomes" id="UP000220102"/>
    </source>
</evidence>
<feature type="transmembrane region" description="Helical" evidence="2">
    <location>
        <begin position="34"/>
        <end position="57"/>
    </location>
</feature>
<evidence type="ECO:0000256" key="2">
    <source>
        <dbReference type="SAM" id="Phobius"/>
    </source>
</evidence>
<accession>A0A2A8D327</accession>
<reference evidence="3 4" key="1">
    <citation type="submission" date="2017-10" db="EMBL/GenBank/DDBJ databases">
        <title>Draft genome of Longibacter Salinarum.</title>
        <authorList>
            <person name="Goh K.M."/>
            <person name="Shamsir M.S."/>
            <person name="Lim S.W."/>
        </authorList>
    </citation>
    <scope>NUCLEOTIDE SEQUENCE [LARGE SCALE GENOMIC DNA]</scope>
    <source>
        <strain evidence="3 4">KCTC 52045</strain>
    </source>
</reference>
<protein>
    <submittedName>
        <fullName evidence="3">Uncharacterized protein</fullName>
    </submittedName>
</protein>
<keyword evidence="2" id="KW-0812">Transmembrane</keyword>
<evidence type="ECO:0000313" key="3">
    <source>
        <dbReference type="EMBL" id="PEN15290.1"/>
    </source>
</evidence>
<keyword evidence="2" id="KW-1133">Transmembrane helix</keyword>
<dbReference type="EMBL" id="PDEQ01000001">
    <property type="protein sequence ID" value="PEN15290.1"/>
    <property type="molecule type" value="Genomic_DNA"/>
</dbReference>
<dbReference type="Proteomes" id="UP000220102">
    <property type="component" value="Unassembled WGS sequence"/>
</dbReference>
<name>A0A2A8D327_9BACT</name>
<proteinExistence type="predicted"/>